<accession>A0ABQ1GU28</accession>
<gene>
    <name evidence="2" type="ORF">GCM10007416_23980</name>
</gene>
<dbReference type="InterPro" id="IPR002347">
    <property type="entry name" value="SDR_fam"/>
</dbReference>
<dbReference type="CDD" id="cd05344">
    <property type="entry name" value="BKR_like_SDR_like"/>
    <property type="match status" value="1"/>
</dbReference>
<protein>
    <submittedName>
        <fullName evidence="2">3-oxoacyl-ACP reductase</fullName>
    </submittedName>
</protein>
<organism evidence="2 3">
    <name type="scientific">Kroppenstedtia guangzhouensis</name>
    <dbReference type="NCBI Taxonomy" id="1274356"/>
    <lineage>
        <taxon>Bacteria</taxon>
        <taxon>Bacillati</taxon>
        <taxon>Bacillota</taxon>
        <taxon>Bacilli</taxon>
        <taxon>Bacillales</taxon>
        <taxon>Thermoactinomycetaceae</taxon>
        <taxon>Kroppenstedtia</taxon>
    </lineage>
</organism>
<dbReference type="RefSeq" id="WP_188432762.1">
    <property type="nucleotide sequence ID" value="NZ_BMEX01000008.1"/>
</dbReference>
<dbReference type="Gene3D" id="3.40.50.720">
    <property type="entry name" value="NAD(P)-binding Rossmann-like Domain"/>
    <property type="match status" value="1"/>
</dbReference>
<dbReference type="InterPro" id="IPR050259">
    <property type="entry name" value="SDR"/>
</dbReference>
<dbReference type="SUPFAM" id="SSF51735">
    <property type="entry name" value="NAD(P)-binding Rossmann-fold domains"/>
    <property type="match status" value="1"/>
</dbReference>
<dbReference type="Pfam" id="PF13561">
    <property type="entry name" value="adh_short_C2"/>
    <property type="match status" value="1"/>
</dbReference>
<proteinExistence type="inferred from homology"/>
<reference evidence="3" key="1">
    <citation type="journal article" date="2019" name="Int. J. Syst. Evol. Microbiol.">
        <title>The Global Catalogue of Microorganisms (GCM) 10K type strain sequencing project: providing services to taxonomists for standard genome sequencing and annotation.</title>
        <authorList>
            <consortium name="The Broad Institute Genomics Platform"/>
            <consortium name="The Broad Institute Genome Sequencing Center for Infectious Disease"/>
            <person name="Wu L."/>
            <person name="Ma J."/>
        </authorList>
    </citation>
    <scope>NUCLEOTIDE SEQUENCE [LARGE SCALE GENOMIC DNA]</scope>
    <source>
        <strain evidence="3">CGMCC 1.12404</strain>
    </source>
</reference>
<sequence length="260" mass="27882">MDLGIRGQVALVTAGSRGLGRAVALELAREGARVALAGRDPKVAEQSAKEIAAETGSEVVGWRCDVSRGKEVRELVNRVADRFQRVDLLVCNAGGPPGGTFDTFDDDAWQKAFETNLLSVVRLVRATLPHMKDGGRILTIASSSVKQPIPGLILSNTMRAGVAGLMKTLSGELGPRGILVNTLCPGRIATDRLRELDLQKAEREGLSEEFIQRQSLQGIPLGRYGKPEEFARTAVFLLSRANTYVTGTSLMVDGGMVQAL</sequence>
<evidence type="ECO:0000313" key="3">
    <source>
        <dbReference type="Proteomes" id="UP000617979"/>
    </source>
</evidence>
<dbReference type="EMBL" id="BMEX01000008">
    <property type="protein sequence ID" value="GGA50034.1"/>
    <property type="molecule type" value="Genomic_DNA"/>
</dbReference>
<comment type="caution">
    <text evidence="2">The sequence shown here is derived from an EMBL/GenBank/DDBJ whole genome shotgun (WGS) entry which is preliminary data.</text>
</comment>
<comment type="similarity">
    <text evidence="1">Belongs to the short-chain dehydrogenases/reductases (SDR) family.</text>
</comment>
<keyword evidence="3" id="KW-1185">Reference proteome</keyword>
<dbReference type="PANTHER" id="PTHR42879">
    <property type="entry name" value="3-OXOACYL-(ACYL-CARRIER-PROTEIN) REDUCTASE"/>
    <property type="match status" value="1"/>
</dbReference>
<evidence type="ECO:0000313" key="2">
    <source>
        <dbReference type="EMBL" id="GGA50034.1"/>
    </source>
</evidence>
<name>A0ABQ1GU28_9BACL</name>
<evidence type="ECO:0000256" key="1">
    <source>
        <dbReference type="ARBA" id="ARBA00006484"/>
    </source>
</evidence>
<dbReference type="InterPro" id="IPR036291">
    <property type="entry name" value="NAD(P)-bd_dom_sf"/>
</dbReference>
<dbReference type="PRINTS" id="PR00081">
    <property type="entry name" value="GDHRDH"/>
</dbReference>
<dbReference type="PANTHER" id="PTHR42879:SF6">
    <property type="entry name" value="NADPH-DEPENDENT REDUCTASE BACG"/>
    <property type="match status" value="1"/>
</dbReference>
<dbReference type="Proteomes" id="UP000617979">
    <property type="component" value="Unassembled WGS sequence"/>
</dbReference>